<reference evidence="1 2" key="1">
    <citation type="submission" date="2021-06" db="EMBL/GenBank/DDBJ databases">
        <title>Caerostris darwini draft genome.</title>
        <authorList>
            <person name="Kono N."/>
            <person name="Arakawa K."/>
        </authorList>
    </citation>
    <scope>NUCLEOTIDE SEQUENCE [LARGE SCALE GENOMIC DNA]</scope>
</reference>
<sequence>MLSSPMAHHRAPAAITAELALAAPQLREPAPRQPEGARFLANSAARTIRTPSSFQDSFSSVRMPTSYADKKLKAVTR</sequence>
<dbReference type="AlphaFoldDB" id="A0AAV4S1H3"/>
<evidence type="ECO:0000313" key="1">
    <source>
        <dbReference type="EMBL" id="GIY27535.1"/>
    </source>
</evidence>
<dbReference type="EMBL" id="BPLQ01007064">
    <property type="protein sequence ID" value="GIY27535.1"/>
    <property type="molecule type" value="Genomic_DNA"/>
</dbReference>
<comment type="caution">
    <text evidence="1">The sequence shown here is derived from an EMBL/GenBank/DDBJ whole genome shotgun (WGS) entry which is preliminary data.</text>
</comment>
<gene>
    <name evidence="1" type="ORF">CDAR_497161</name>
</gene>
<organism evidence="1 2">
    <name type="scientific">Caerostris darwini</name>
    <dbReference type="NCBI Taxonomy" id="1538125"/>
    <lineage>
        <taxon>Eukaryota</taxon>
        <taxon>Metazoa</taxon>
        <taxon>Ecdysozoa</taxon>
        <taxon>Arthropoda</taxon>
        <taxon>Chelicerata</taxon>
        <taxon>Arachnida</taxon>
        <taxon>Araneae</taxon>
        <taxon>Araneomorphae</taxon>
        <taxon>Entelegynae</taxon>
        <taxon>Araneoidea</taxon>
        <taxon>Araneidae</taxon>
        <taxon>Caerostris</taxon>
    </lineage>
</organism>
<accession>A0AAV4S1H3</accession>
<evidence type="ECO:0000313" key="2">
    <source>
        <dbReference type="Proteomes" id="UP001054837"/>
    </source>
</evidence>
<protein>
    <submittedName>
        <fullName evidence="1">Uncharacterized protein</fullName>
    </submittedName>
</protein>
<name>A0AAV4S1H3_9ARAC</name>
<dbReference type="Proteomes" id="UP001054837">
    <property type="component" value="Unassembled WGS sequence"/>
</dbReference>
<proteinExistence type="predicted"/>
<keyword evidence="2" id="KW-1185">Reference proteome</keyword>